<keyword evidence="1" id="KW-0472">Membrane</keyword>
<evidence type="ECO:0000256" key="1">
    <source>
        <dbReference type="SAM" id="Phobius"/>
    </source>
</evidence>
<gene>
    <name evidence="3" type="ORF">LCGC14_2328310</name>
</gene>
<dbReference type="Pfam" id="PF13239">
    <property type="entry name" value="2TM"/>
    <property type="match status" value="1"/>
</dbReference>
<comment type="caution">
    <text evidence="3">The sequence shown here is derived from an EMBL/GenBank/DDBJ whole genome shotgun (WGS) entry which is preliminary data.</text>
</comment>
<feature type="domain" description="2TM" evidence="2">
    <location>
        <begin position="12"/>
        <end position="84"/>
    </location>
</feature>
<feature type="transmembrane region" description="Helical" evidence="1">
    <location>
        <begin position="48"/>
        <end position="69"/>
    </location>
</feature>
<sequence length="95" mass="11148">MKENLTEEEKLRKMARERIDFKRHLVVYIVIIAILGLANLIVSRHFPWILFPAGGWGIGLIFHFLYAYGPLSGAMSEEKEYQKLKKKQERNRSSK</sequence>
<keyword evidence="1" id="KW-1133">Transmembrane helix</keyword>
<accession>A0A0F9FAL9</accession>
<organism evidence="3">
    <name type="scientific">marine sediment metagenome</name>
    <dbReference type="NCBI Taxonomy" id="412755"/>
    <lineage>
        <taxon>unclassified sequences</taxon>
        <taxon>metagenomes</taxon>
        <taxon>ecological metagenomes</taxon>
    </lineage>
</organism>
<feature type="transmembrane region" description="Helical" evidence="1">
    <location>
        <begin position="21"/>
        <end position="42"/>
    </location>
</feature>
<dbReference type="InterPro" id="IPR025698">
    <property type="entry name" value="2TM_dom"/>
</dbReference>
<evidence type="ECO:0000313" key="3">
    <source>
        <dbReference type="EMBL" id="KKL48162.1"/>
    </source>
</evidence>
<dbReference type="EMBL" id="LAZR01033413">
    <property type="protein sequence ID" value="KKL48162.1"/>
    <property type="molecule type" value="Genomic_DNA"/>
</dbReference>
<proteinExistence type="predicted"/>
<keyword evidence="1" id="KW-0812">Transmembrane</keyword>
<protein>
    <recommendedName>
        <fullName evidence="2">2TM domain-containing protein</fullName>
    </recommendedName>
</protein>
<reference evidence="3" key="1">
    <citation type="journal article" date="2015" name="Nature">
        <title>Complex archaea that bridge the gap between prokaryotes and eukaryotes.</title>
        <authorList>
            <person name="Spang A."/>
            <person name="Saw J.H."/>
            <person name="Jorgensen S.L."/>
            <person name="Zaremba-Niedzwiedzka K."/>
            <person name="Martijn J."/>
            <person name="Lind A.E."/>
            <person name="van Eijk R."/>
            <person name="Schleper C."/>
            <person name="Guy L."/>
            <person name="Ettema T.J."/>
        </authorList>
    </citation>
    <scope>NUCLEOTIDE SEQUENCE</scope>
</reference>
<name>A0A0F9FAL9_9ZZZZ</name>
<evidence type="ECO:0000259" key="2">
    <source>
        <dbReference type="Pfam" id="PF13239"/>
    </source>
</evidence>
<dbReference type="AlphaFoldDB" id="A0A0F9FAL9"/>